<feature type="transmembrane region" description="Helical" evidence="1">
    <location>
        <begin position="36"/>
        <end position="54"/>
    </location>
</feature>
<keyword evidence="3" id="KW-1185">Reference proteome</keyword>
<reference evidence="3" key="1">
    <citation type="journal article" date="2019" name="Int. J. Syst. Evol. Microbiol.">
        <title>The Global Catalogue of Microorganisms (GCM) 10K type strain sequencing project: providing services to taxonomists for standard genome sequencing and annotation.</title>
        <authorList>
            <consortium name="The Broad Institute Genomics Platform"/>
            <consortium name="The Broad Institute Genome Sequencing Center for Infectious Disease"/>
            <person name="Wu L."/>
            <person name="Ma J."/>
        </authorList>
    </citation>
    <scope>NUCLEOTIDE SEQUENCE [LARGE SCALE GENOMIC DNA]</scope>
    <source>
        <strain evidence="3">KCTC 52168</strain>
    </source>
</reference>
<comment type="caution">
    <text evidence="2">The sequence shown here is derived from an EMBL/GenBank/DDBJ whole genome shotgun (WGS) entry which is preliminary data.</text>
</comment>
<dbReference type="RefSeq" id="WP_377301358.1">
    <property type="nucleotide sequence ID" value="NZ_CP180191.1"/>
</dbReference>
<feature type="transmembrane region" description="Helical" evidence="1">
    <location>
        <begin position="95"/>
        <end position="115"/>
    </location>
</feature>
<keyword evidence="1" id="KW-0472">Membrane</keyword>
<evidence type="ECO:0000313" key="3">
    <source>
        <dbReference type="Proteomes" id="UP001595556"/>
    </source>
</evidence>
<protein>
    <submittedName>
        <fullName evidence="2">DUF2784 domain-containing protein</fullName>
    </submittedName>
</protein>
<dbReference type="InterPro" id="IPR021218">
    <property type="entry name" value="DUF2784"/>
</dbReference>
<sequence>MLASVAATAVLAVHGLFILFVVAGGLLVLWRPWIAVPHLLAAAWGAAISFGGWICPLTPLENHFRQQAGMAGYQGGFIEHYLLALIYPDGLTRSVQIGLGVAVIALNVIIYGWVVRRRGRR</sequence>
<gene>
    <name evidence="2" type="ORF">ACFOEN_04165</name>
</gene>
<accession>A0ABV7GYU4</accession>
<dbReference type="Pfam" id="PF10861">
    <property type="entry name" value="DUF2784"/>
    <property type="match status" value="1"/>
</dbReference>
<keyword evidence="1" id="KW-1133">Transmembrane helix</keyword>
<feature type="transmembrane region" description="Helical" evidence="1">
    <location>
        <begin position="6"/>
        <end position="29"/>
    </location>
</feature>
<dbReference type="Proteomes" id="UP001595556">
    <property type="component" value="Unassembled WGS sequence"/>
</dbReference>
<dbReference type="EMBL" id="JBHRTI010000003">
    <property type="protein sequence ID" value="MFC3146834.1"/>
    <property type="molecule type" value="Genomic_DNA"/>
</dbReference>
<proteinExistence type="predicted"/>
<evidence type="ECO:0000313" key="2">
    <source>
        <dbReference type="EMBL" id="MFC3146834.1"/>
    </source>
</evidence>
<organism evidence="2 3">
    <name type="scientific">Piscinibacterium candidicorallinum</name>
    <dbReference type="NCBI Taxonomy" id="1793872"/>
    <lineage>
        <taxon>Bacteria</taxon>
        <taxon>Pseudomonadati</taxon>
        <taxon>Pseudomonadota</taxon>
        <taxon>Betaproteobacteria</taxon>
        <taxon>Burkholderiales</taxon>
        <taxon>Piscinibacterium</taxon>
    </lineage>
</organism>
<evidence type="ECO:0000256" key="1">
    <source>
        <dbReference type="SAM" id="Phobius"/>
    </source>
</evidence>
<name>A0ABV7GYU4_9BURK</name>
<keyword evidence="1" id="KW-0812">Transmembrane</keyword>